<accession>A0AAV9J897</accession>
<feature type="domain" description="Tyrosine specific protein phosphatases" evidence="5">
    <location>
        <begin position="751"/>
        <end position="829"/>
    </location>
</feature>
<dbReference type="SMART" id="SM00450">
    <property type="entry name" value="RHOD"/>
    <property type="match status" value="1"/>
</dbReference>
<reference evidence="7 8" key="1">
    <citation type="submission" date="2021-11" db="EMBL/GenBank/DDBJ databases">
        <title>Black yeast isolated from Biological Soil Crust.</title>
        <authorList>
            <person name="Kurbessoian T."/>
        </authorList>
    </citation>
    <scope>NUCLEOTIDE SEQUENCE [LARGE SCALE GENOMIC DNA]</scope>
    <source>
        <strain evidence="7 8">CCFEE 5522</strain>
    </source>
</reference>
<dbReference type="PROSITE" id="PS00383">
    <property type="entry name" value="TYR_PHOSPHATASE_1"/>
    <property type="match status" value="1"/>
</dbReference>
<feature type="compositionally biased region" description="Polar residues" evidence="3">
    <location>
        <begin position="102"/>
        <end position="125"/>
    </location>
</feature>
<feature type="compositionally biased region" description="Low complexity" evidence="3">
    <location>
        <begin position="13"/>
        <end position="40"/>
    </location>
</feature>
<feature type="compositionally biased region" description="Polar residues" evidence="3">
    <location>
        <begin position="71"/>
        <end position="86"/>
    </location>
</feature>
<dbReference type="PROSITE" id="PS50055">
    <property type="entry name" value="TYR_PHOSPHATASE_PTP"/>
    <property type="match status" value="1"/>
</dbReference>
<dbReference type="SUPFAM" id="SSF52821">
    <property type="entry name" value="Rhodanese/Cell cycle control phosphatase"/>
    <property type="match status" value="1"/>
</dbReference>
<dbReference type="Pfam" id="PF00102">
    <property type="entry name" value="Y_phosphatase"/>
    <property type="match status" value="2"/>
</dbReference>
<dbReference type="GO" id="GO:0004725">
    <property type="term" value="F:protein tyrosine phosphatase activity"/>
    <property type="evidence" value="ECO:0007669"/>
    <property type="project" value="UniProtKB-EC"/>
</dbReference>
<proteinExistence type="inferred from homology"/>
<feature type="region of interest" description="Disordered" evidence="3">
    <location>
        <begin position="807"/>
        <end position="875"/>
    </location>
</feature>
<feature type="domain" description="Rhodanese" evidence="6">
    <location>
        <begin position="295"/>
        <end position="411"/>
    </location>
</feature>
<feature type="domain" description="Tyrosine-protein phosphatase" evidence="4">
    <location>
        <begin position="553"/>
        <end position="917"/>
    </location>
</feature>
<dbReference type="Pfam" id="PF00581">
    <property type="entry name" value="Rhodanese"/>
    <property type="match status" value="1"/>
</dbReference>
<evidence type="ECO:0000256" key="3">
    <source>
        <dbReference type="SAM" id="MobiDB-lite"/>
    </source>
</evidence>
<dbReference type="InterPro" id="IPR000387">
    <property type="entry name" value="Tyr_Pase_dom"/>
</dbReference>
<feature type="compositionally biased region" description="Polar residues" evidence="3">
    <location>
        <begin position="163"/>
        <end position="175"/>
    </location>
</feature>
<dbReference type="PROSITE" id="PS50206">
    <property type="entry name" value="RHODANESE_3"/>
    <property type="match status" value="1"/>
</dbReference>
<dbReference type="InterPro" id="IPR001763">
    <property type="entry name" value="Rhodanese-like_dom"/>
</dbReference>
<dbReference type="InterPro" id="IPR016130">
    <property type="entry name" value="Tyr_Pase_AS"/>
</dbReference>
<dbReference type="CDD" id="cd01446">
    <property type="entry name" value="DSP_MapKP"/>
    <property type="match status" value="1"/>
</dbReference>
<dbReference type="SUPFAM" id="SSF52799">
    <property type="entry name" value="(Phosphotyrosine protein) phosphatases II"/>
    <property type="match status" value="1"/>
</dbReference>
<evidence type="ECO:0000256" key="1">
    <source>
        <dbReference type="ARBA" id="ARBA00009649"/>
    </source>
</evidence>
<dbReference type="InterPro" id="IPR000242">
    <property type="entry name" value="PTP_cat"/>
</dbReference>
<feature type="region of interest" description="Disordered" evidence="3">
    <location>
        <begin position="1"/>
        <end position="277"/>
    </location>
</feature>
<comment type="similarity">
    <text evidence="1">Belongs to the protein-tyrosine phosphatase family. Non-receptor class subfamily.</text>
</comment>
<dbReference type="EMBL" id="JAVFHQ010000056">
    <property type="protein sequence ID" value="KAK4541134.1"/>
    <property type="molecule type" value="Genomic_DNA"/>
</dbReference>
<evidence type="ECO:0000256" key="2">
    <source>
        <dbReference type="ARBA" id="ARBA00013064"/>
    </source>
</evidence>
<dbReference type="Gene3D" id="3.90.190.10">
    <property type="entry name" value="Protein tyrosine phosphatase superfamily"/>
    <property type="match status" value="1"/>
</dbReference>
<comment type="caution">
    <text evidence="7">The sequence shown here is derived from an EMBL/GenBank/DDBJ whole genome shotgun (WGS) entry which is preliminary data.</text>
</comment>
<dbReference type="EC" id="3.1.3.48" evidence="2"/>
<name>A0AAV9J897_9PEZI</name>
<organism evidence="7 8">
    <name type="scientific">Oleoguttula mirabilis</name>
    <dbReference type="NCBI Taxonomy" id="1507867"/>
    <lineage>
        <taxon>Eukaryota</taxon>
        <taxon>Fungi</taxon>
        <taxon>Dikarya</taxon>
        <taxon>Ascomycota</taxon>
        <taxon>Pezizomycotina</taxon>
        <taxon>Dothideomycetes</taxon>
        <taxon>Dothideomycetidae</taxon>
        <taxon>Mycosphaerellales</taxon>
        <taxon>Teratosphaeriaceae</taxon>
        <taxon>Oleoguttula</taxon>
    </lineage>
</organism>
<dbReference type="InterPro" id="IPR003595">
    <property type="entry name" value="Tyr_Pase_cat"/>
</dbReference>
<dbReference type="PROSITE" id="PS50056">
    <property type="entry name" value="TYR_PHOSPHATASE_2"/>
    <property type="match status" value="1"/>
</dbReference>
<dbReference type="SMART" id="SM00404">
    <property type="entry name" value="PTPc_motif"/>
    <property type="match status" value="1"/>
</dbReference>
<dbReference type="CDD" id="cd18533">
    <property type="entry name" value="PTP_fungal"/>
    <property type="match status" value="1"/>
</dbReference>
<keyword evidence="8" id="KW-1185">Reference proteome</keyword>
<gene>
    <name evidence="7" type="ORF">LTR36_008208</name>
</gene>
<evidence type="ECO:0000259" key="4">
    <source>
        <dbReference type="PROSITE" id="PS50055"/>
    </source>
</evidence>
<dbReference type="InterPro" id="IPR036873">
    <property type="entry name" value="Rhodanese-like_dom_sf"/>
</dbReference>
<evidence type="ECO:0000313" key="8">
    <source>
        <dbReference type="Proteomes" id="UP001324427"/>
    </source>
</evidence>
<dbReference type="AlphaFoldDB" id="A0AAV9J897"/>
<protein>
    <recommendedName>
        <fullName evidence="2">protein-tyrosine-phosphatase</fullName>
        <ecNumber evidence="2">3.1.3.48</ecNumber>
    </recommendedName>
</protein>
<evidence type="ECO:0000313" key="7">
    <source>
        <dbReference type="EMBL" id="KAK4541134.1"/>
    </source>
</evidence>
<dbReference type="Gene3D" id="3.40.250.10">
    <property type="entry name" value="Rhodanese-like domain"/>
    <property type="match status" value="1"/>
</dbReference>
<evidence type="ECO:0000259" key="5">
    <source>
        <dbReference type="PROSITE" id="PS50056"/>
    </source>
</evidence>
<sequence>MTETATSPRLHHPPSSSSSRPPKSAKTPSAKTPSAKTPSARAPSTKTHSASRDMPPLATPRLASPLEKQQAHSTSPNYFGFQNNDGTAFLTDSPHHAKANWSPPSSAVRSTAAASPSILPANQNPDFDAFRRQSEGKAFSLGHLGGGTNFNMNAPPAGRPQHGRTTSKTNTSQPAAKTVSDPRDMPPSATRPTSNMSLDPSMAELSRSPKRLLSPGSAAQLEPIRKGSPATFVSGEHDEPERPQSQPRFKLPLDPNGPHTSLKVQRAETLPASTPSEPEQLLVTPQHVVNLMESKTEEILILDLRVSTHYMKSHIAGALNLCIPTTLLKRLSFNVKKLTETFKDEEQRSKFENWRNSSYIIVYDTSSAQLKDAQICLNTIKKFQGEGYEGTLYIVRGGFQEFSKSFSNYVGAGLETTASAGQQSGGGSTRPEIAPVIGGCPMPGTDRPANPFFGNIRQNMDLIGGVGQIALTHPAKVDHEREDEFPNWLRRAAEDQDQGKMVSGKFEAIERREKKRMEDALSGQVSYGSSAALKPQKLDEKEKTTIAGIEKGNKNRYNNIWPFEHSRVKLQGVPKTGCDYFNANYIQAAWSNKRYISTQAPIPATFNDFWNVVWQQDVRVVVMLTAEKEGAQVKAHNYWDQKHYGPLYLEFLSEKRASLETARIHKHQQQKRPGAVKRASTRSMHPQIPLATLDPKEDVGKSGGSEQPYVTVRKFMLRDERQPFEPMREITQLQYSSWPDFGAPAHPQHLLGLVAQTDAVVRATNKTHGGPQPDAAGERPVLVHCSAGCGRTGTFCTVDSVIDMLKRQRMSQRQARQRQGTPMEIDEKTPTGQSRSPGHRGKTDSKTLTGDFFGSQPAQHTADASGQGDEEGLDGAWVQGGEVDLVEKTVEDFRRQRLSMVQSLRQFVLCYESVMEWLVEQQSPSLVDSHAMDGRRDS</sequence>
<dbReference type="PRINTS" id="PR00700">
    <property type="entry name" value="PRTYPHPHTASE"/>
</dbReference>
<dbReference type="InterPro" id="IPR029021">
    <property type="entry name" value="Prot-tyrosine_phosphatase-like"/>
</dbReference>
<dbReference type="PANTHER" id="PTHR19134">
    <property type="entry name" value="RECEPTOR-TYPE TYROSINE-PROTEIN PHOSPHATASE"/>
    <property type="match status" value="1"/>
</dbReference>
<dbReference type="SMART" id="SM00194">
    <property type="entry name" value="PTPc"/>
    <property type="match status" value="1"/>
</dbReference>
<dbReference type="InterPro" id="IPR050348">
    <property type="entry name" value="Protein-Tyr_Phosphatase"/>
</dbReference>
<evidence type="ECO:0000259" key="6">
    <source>
        <dbReference type="PROSITE" id="PS50206"/>
    </source>
</evidence>
<dbReference type="Proteomes" id="UP001324427">
    <property type="component" value="Unassembled WGS sequence"/>
</dbReference>
<dbReference type="PANTHER" id="PTHR19134:SF561">
    <property type="entry name" value="PROTEIN TYROSINE PHOSPHATASE 36E, ISOFORM A"/>
    <property type="match status" value="1"/>
</dbReference>